<dbReference type="Pfam" id="PF00672">
    <property type="entry name" value="HAMP"/>
    <property type="match status" value="1"/>
</dbReference>
<keyword evidence="8 16" id="KW-0418">Kinase</keyword>
<dbReference type="Pfam" id="PF02518">
    <property type="entry name" value="HATPase_c"/>
    <property type="match status" value="1"/>
</dbReference>
<dbReference type="Gene3D" id="6.10.340.10">
    <property type="match status" value="1"/>
</dbReference>
<evidence type="ECO:0000256" key="2">
    <source>
        <dbReference type="ARBA" id="ARBA00001968"/>
    </source>
</evidence>
<dbReference type="EMBL" id="JACBYQ010000001">
    <property type="protein sequence ID" value="NYE93828.1"/>
    <property type="molecule type" value="Genomic_DNA"/>
</dbReference>
<comment type="cofactor">
    <cofactor evidence="2">
        <name>a divalent metal cation</name>
        <dbReference type="ChEBI" id="CHEBI:60240"/>
    </cofactor>
</comment>
<keyword evidence="7 13" id="KW-0812">Transmembrane</keyword>
<dbReference type="SMART" id="SM00304">
    <property type="entry name" value="HAMP"/>
    <property type="match status" value="1"/>
</dbReference>
<dbReference type="SMART" id="SM00388">
    <property type="entry name" value="HisKA"/>
    <property type="match status" value="1"/>
</dbReference>
<dbReference type="InterPro" id="IPR036890">
    <property type="entry name" value="HATPase_C_sf"/>
</dbReference>
<dbReference type="InterPro" id="IPR050428">
    <property type="entry name" value="TCS_sensor_his_kinase"/>
</dbReference>
<dbReference type="GO" id="GO:0005509">
    <property type="term" value="F:calcium ion binding"/>
    <property type="evidence" value="ECO:0007669"/>
    <property type="project" value="UniProtKB-ARBA"/>
</dbReference>
<dbReference type="Pfam" id="PF00512">
    <property type="entry name" value="HisKA"/>
    <property type="match status" value="1"/>
</dbReference>
<dbReference type="PRINTS" id="PR00344">
    <property type="entry name" value="BCTRLSENSOR"/>
</dbReference>
<gene>
    <name evidence="16" type="ORF">FHU41_000049</name>
</gene>
<keyword evidence="10" id="KW-0902">Two-component regulatory system</keyword>
<dbReference type="InterPro" id="IPR005467">
    <property type="entry name" value="His_kinase_dom"/>
</dbReference>
<dbReference type="InterPro" id="IPR036097">
    <property type="entry name" value="HisK_dim/P_sf"/>
</dbReference>
<keyword evidence="17" id="KW-1185">Reference proteome</keyword>
<evidence type="ECO:0000256" key="3">
    <source>
        <dbReference type="ARBA" id="ARBA00004236"/>
    </source>
</evidence>
<evidence type="ECO:0000259" key="14">
    <source>
        <dbReference type="PROSITE" id="PS50109"/>
    </source>
</evidence>
<dbReference type="GO" id="GO:0005886">
    <property type="term" value="C:plasma membrane"/>
    <property type="evidence" value="ECO:0007669"/>
    <property type="project" value="UniProtKB-SubCell"/>
</dbReference>
<reference evidence="16 17" key="1">
    <citation type="submission" date="2020-07" db="EMBL/GenBank/DDBJ databases">
        <title>Sequencing the genomes of 1000 actinobacteria strains.</title>
        <authorList>
            <person name="Klenk H.-P."/>
        </authorList>
    </citation>
    <scope>NUCLEOTIDE SEQUENCE [LARGE SCALE GENOMIC DNA]</scope>
    <source>
        <strain evidence="16 17">DSM 102047</strain>
    </source>
</reference>
<dbReference type="InterPro" id="IPR003660">
    <property type="entry name" value="HAMP_dom"/>
</dbReference>
<evidence type="ECO:0000256" key="11">
    <source>
        <dbReference type="ARBA" id="ARBA00023136"/>
    </source>
</evidence>
<evidence type="ECO:0000256" key="5">
    <source>
        <dbReference type="ARBA" id="ARBA00022553"/>
    </source>
</evidence>
<evidence type="ECO:0000256" key="1">
    <source>
        <dbReference type="ARBA" id="ARBA00000085"/>
    </source>
</evidence>
<comment type="caution">
    <text evidence="16">The sequence shown here is derived from an EMBL/GenBank/DDBJ whole genome shotgun (WGS) entry which is preliminary data.</text>
</comment>
<dbReference type="SUPFAM" id="SSF47384">
    <property type="entry name" value="Homodimeric domain of signal transducing histidine kinase"/>
    <property type="match status" value="1"/>
</dbReference>
<feature type="region of interest" description="Disordered" evidence="12">
    <location>
        <begin position="71"/>
        <end position="99"/>
    </location>
</feature>
<evidence type="ECO:0000256" key="13">
    <source>
        <dbReference type="SAM" id="Phobius"/>
    </source>
</evidence>
<dbReference type="SMART" id="SM00387">
    <property type="entry name" value="HATPase_c"/>
    <property type="match status" value="1"/>
</dbReference>
<evidence type="ECO:0000256" key="8">
    <source>
        <dbReference type="ARBA" id="ARBA00022777"/>
    </source>
</evidence>
<dbReference type="PANTHER" id="PTHR45436:SF5">
    <property type="entry name" value="SENSOR HISTIDINE KINASE TRCS"/>
    <property type="match status" value="1"/>
</dbReference>
<evidence type="ECO:0000256" key="9">
    <source>
        <dbReference type="ARBA" id="ARBA00022989"/>
    </source>
</evidence>
<accession>A0A7Y9S3F3</accession>
<dbReference type="InterPro" id="IPR004358">
    <property type="entry name" value="Sig_transdc_His_kin-like_C"/>
</dbReference>
<dbReference type="SUPFAM" id="SSF55874">
    <property type="entry name" value="ATPase domain of HSP90 chaperone/DNA topoisomerase II/histidine kinase"/>
    <property type="match status" value="1"/>
</dbReference>
<dbReference type="FunFam" id="1.10.287.130:FF:000001">
    <property type="entry name" value="Two-component sensor histidine kinase"/>
    <property type="match status" value="1"/>
</dbReference>
<dbReference type="InterPro" id="IPR003661">
    <property type="entry name" value="HisK_dim/P_dom"/>
</dbReference>
<dbReference type="GO" id="GO:0000155">
    <property type="term" value="F:phosphorelay sensor kinase activity"/>
    <property type="evidence" value="ECO:0007669"/>
    <property type="project" value="InterPro"/>
</dbReference>
<comment type="subcellular location">
    <subcellularLocation>
        <location evidence="3">Cell membrane</location>
    </subcellularLocation>
</comment>
<keyword evidence="5" id="KW-0597">Phosphoprotein</keyword>
<evidence type="ECO:0000256" key="12">
    <source>
        <dbReference type="SAM" id="MobiDB-lite"/>
    </source>
</evidence>
<evidence type="ECO:0000259" key="15">
    <source>
        <dbReference type="PROSITE" id="PS50885"/>
    </source>
</evidence>
<dbReference type="AlphaFoldDB" id="A0A7Y9S3F3"/>
<sequence>MSSLSGAVFTSKKRKPFSRWRLRSKLILVSLVLLALLGSGMGVASYFSMDSYLTAQLDDQLDRSAHAAAQFVNKNPPPSGTDTKSTTRPNPLDAPGQGEGILSAHVTGGVLDTADGGWVDVDPQRTQHSFASSDIPVLTAIQPGSGPKNYTLSMGEYRIEAVVASDGSTVITGLPLSAKNNTLSSLRNTLILVALLALLLSGVLGTLLIRRSLRPLEHVSEVANRVAGMPLDAGQVALVERVDPSDNETEVGRVGYALNRMLDNVEGALAARHQSELKVRQFVADASHELRTPLTSIQGYSELVVRTEKLSEQGRESLERVRSQAGRMSGLVDDLLLLARYDESRELALAEVDLTQLLIETVSDMRISDLSRPNSATGEANPQPHRWEIKVPEEPLLVRGDESQLHRVLMNLLSNARKHTDPGTEVVAGLQRSADGSAVITVTDNGAGIAPDFLPEIFSRFARADVARSGVDGTTGLGLPIVKAIVEAHGGKVRVTSVPGRTEFLVRLPELKSEK</sequence>
<feature type="domain" description="HAMP" evidence="15">
    <location>
        <begin position="210"/>
        <end position="270"/>
    </location>
</feature>
<dbReference type="FunFam" id="3.30.565.10:FF:000006">
    <property type="entry name" value="Sensor histidine kinase WalK"/>
    <property type="match status" value="1"/>
</dbReference>
<dbReference type="RefSeq" id="WP_343046204.1">
    <property type="nucleotide sequence ID" value="NZ_JACBYQ010000001.1"/>
</dbReference>
<evidence type="ECO:0000256" key="10">
    <source>
        <dbReference type="ARBA" id="ARBA00023012"/>
    </source>
</evidence>
<dbReference type="PROSITE" id="PS50109">
    <property type="entry name" value="HIS_KIN"/>
    <property type="match status" value="1"/>
</dbReference>
<name>A0A7Y9S3F3_9MICC</name>
<dbReference type="CDD" id="cd00075">
    <property type="entry name" value="HATPase"/>
    <property type="match status" value="1"/>
</dbReference>
<dbReference type="InterPro" id="IPR003594">
    <property type="entry name" value="HATPase_dom"/>
</dbReference>
<evidence type="ECO:0000256" key="7">
    <source>
        <dbReference type="ARBA" id="ARBA00022692"/>
    </source>
</evidence>
<dbReference type="Gene3D" id="1.10.287.130">
    <property type="match status" value="1"/>
</dbReference>
<evidence type="ECO:0000256" key="4">
    <source>
        <dbReference type="ARBA" id="ARBA00012438"/>
    </source>
</evidence>
<dbReference type="PROSITE" id="PS50885">
    <property type="entry name" value="HAMP"/>
    <property type="match status" value="1"/>
</dbReference>
<evidence type="ECO:0000256" key="6">
    <source>
        <dbReference type="ARBA" id="ARBA00022679"/>
    </source>
</evidence>
<evidence type="ECO:0000313" key="16">
    <source>
        <dbReference type="EMBL" id="NYE93828.1"/>
    </source>
</evidence>
<dbReference type="Gene3D" id="3.30.565.10">
    <property type="entry name" value="Histidine kinase-like ATPase, C-terminal domain"/>
    <property type="match status" value="1"/>
</dbReference>
<proteinExistence type="predicted"/>
<evidence type="ECO:0000313" key="17">
    <source>
        <dbReference type="Proteomes" id="UP000521748"/>
    </source>
</evidence>
<organism evidence="16 17">
    <name type="scientific">Psychromicrobium silvestre</name>
    <dbReference type="NCBI Taxonomy" id="1645614"/>
    <lineage>
        <taxon>Bacteria</taxon>
        <taxon>Bacillati</taxon>
        <taxon>Actinomycetota</taxon>
        <taxon>Actinomycetes</taxon>
        <taxon>Micrococcales</taxon>
        <taxon>Micrococcaceae</taxon>
        <taxon>Psychromicrobium</taxon>
    </lineage>
</organism>
<feature type="domain" description="Histidine kinase" evidence="14">
    <location>
        <begin position="285"/>
        <end position="512"/>
    </location>
</feature>
<feature type="compositionally biased region" description="Polar residues" evidence="12">
    <location>
        <begin position="80"/>
        <end position="89"/>
    </location>
</feature>
<feature type="transmembrane region" description="Helical" evidence="13">
    <location>
        <begin position="189"/>
        <end position="209"/>
    </location>
</feature>
<protein>
    <recommendedName>
        <fullName evidence="4">histidine kinase</fullName>
        <ecNumber evidence="4">2.7.13.3</ecNumber>
    </recommendedName>
</protein>
<keyword evidence="9 13" id="KW-1133">Transmembrane helix</keyword>
<keyword evidence="11 13" id="KW-0472">Membrane</keyword>
<dbReference type="EC" id="2.7.13.3" evidence="4"/>
<comment type="catalytic activity">
    <reaction evidence="1">
        <text>ATP + protein L-histidine = ADP + protein N-phospho-L-histidine.</text>
        <dbReference type="EC" id="2.7.13.3"/>
    </reaction>
</comment>
<dbReference type="PANTHER" id="PTHR45436">
    <property type="entry name" value="SENSOR HISTIDINE KINASE YKOH"/>
    <property type="match status" value="1"/>
</dbReference>
<keyword evidence="6 16" id="KW-0808">Transferase</keyword>
<dbReference type="CDD" id="cd00082">
    <property type="entry name" value="HisKA"/>
    <property type="match status" value="1"/>
</dbReference>
<dbReference type="Proteomes" id="UP000521748">
    <property type="component" value="Unassembled WGS sequence"/>
</dbReference>